<comment type="caution">
    <text evidence="2">The sequence shown here is derived from an EMBL/GenBank/DDBJ whole genome shotgun (WGS) entry which is preliminary data.</text>
</comment>
<name>A0A7W3JLT7_9MICO</name>
<dbReference type="EMBL" id="JACGWY010000001">
    <property type="protein sequence ID" value="MBA8815252.1"/>
    <property type="molecule type" value="Genomic_DNA"/>
</dbReference>
<dbReference type="GO" id="GO:0016491">
    <property type="term" value="F:oxidoreductase activity"/>
    <property type="evidence" value="ECO:0007669"/>
    <property type="project" value="InterPro"/>
</dbReference>
<dbReference type="InterPro" id="IPR018713">
    <property type="entry name" value="MPAB/Lcp_cat_dom"/>
</dbReference>
<evidence type="ECO:0000313" key="2">
    <source>
        <dbReference type="EMBL" id="MBA8815252.1"/>
    </source>
</evidence>
<proteinExistence type="predicted"/>
<dbReference type="AlphaFoldDB" id="A0A7W3JLT7"/>
<dbReference type="PANTHER" id="PTHR36151:SF3">
    <property type="entry name" value="ER-BOUND OXYGENASE MPAB_MPAB'_RUBBER OXYGENASE CATALYTIC DOMAIN-CONTAINING PROTEIN"/>
    <property type="match status" value="1"/>
</dbReference>
<evidence type="ECO:0000313" key="3">
    <source>
        <dbReference type="Proteomes" id="UP000526083"/>
    </source>
</evidence>
<feature type="domain" description="ER-bound oxygenase mpaB/mpaB'/Rubber oxygenase catalytic" evidence="1">
    <location>
        <begin position="24"/>
        <end position="250"/>
    </location>
</feature>
<protein>
    <submittedName>
        <fullName evidence="2">Uncharacterized protein (DUF2236 family)</fullName>
    </submittedName>
</protein>
<dbReference type="RefSeq" id="WP_167044025.1">
    <property type="nucleotide sequence ID" value="NZ_JAAOZB010000001.1"/>
</dbReference>
<dbReference type="PANTHER" id="PTHR36151">
    <property type="entry name" value="BLR2777 PROTEIN"/>
    <property type="match status" value="1"/>
</dbReference>
<reference evidence="2 3" key="1">
    <citation type="submission" date="2020-07" db="EMBL/GenBank/DDBJ databases">
        <title>Sequencing the genomes of 1000 actinobacteria strains.</title>
        <authorList>
            <person name="Klenk H.-P."/>
        </authorList>
    </citation>
    <scope>NUCLEOTIDE SEQUENCE [LARGE SCALE GENOMIC DNA]</scope>
    <source>
        <strain evidence="2 3">DSM 27576</strain>
    </source>
</reference>
<sequence>MNARTSKDAARSDNGYFGPGSATWKVYSHSGASLGAVASVLLQALDTGMLNHFDHVSVTSESPEAGQARFQRTGDFIMTCAFGDKAHVDAATEHVDRLHERATWTNPETGDVEVAKWPEWQRWTMYTFVWGSLEGALKFGMKISKADQDKFVKEQQLIAEKLHVPGPHPETKEELDAFIDEGKKTKALNYLGAQAALGVRHPEKGRNPFANWLSRTVLDGILSLLPLWARQIYGVENRTERRLARAQRMTAKFLAIASKNKSLQDLVDAGIDHATAHPYRKVRAKA</sequence>
<gene>
    <name evidence="2" type="ORF">FHX48_000304</name>
</gene>
<evidence type="ECO:0000259" key="1">
    <source>
        <dbReference type="Pfam" id="PF09995"/>
    </source>
</evidence>
<dbReference type="Pfam" id="PF09995">
    <property type="entry name" value="MPAB_Lcp_cat"/>
    <property type="match status" value="1"/>
</dbReference>
<organism evidence="2 3">
    <name type="scientific">Microbacterium halimionae</name>
    <dbReference type="NCBI Taxonomy" id="1526413"/>
    <lineage>
        <taxon>Bacteria</taxon>
        <taxon>Bacillati</taxon>
        <taxon>Actinomycetota</taxon>
        <taxon>Actinomycetes</taxon>
        <taxon>Micrococcales</taxon>
        <taxon>Microbacteriaceae</taxon>
        <taxon>Microbacterium</taxon>
    </lineage>
</organism>
<keyword evidence="3" id="KW-1185">Reference proteome</keyword>
<accession>A0A7W3JLT7</accession>
<dbReference type="Proteomes" id="UP000526083">
    <property type="component" value="Unassembled WGS sequence"/>
</dbReference>